<dbReference type="InterPro" id="IPR005302">
    <property type="entry name" value="MoCF_Sase_C"/>
</dbReference>
<evidence type="ECO:0000313" key="3">
    <source>
        <dbReference type="EMBL" id="MBW0132301.1"/>
    </source>
</evidence>
<dbReference type="EMBL" id="JADQDF010000001">
    <property type="protein sequence ID" value="MBW0132301.1"/>
    <property type="molecule type" value="Genomic_DNA"/>
</dbReference>
<protein>
    <submittedName>
        <fullName evidence="3">Molybdenum cofactor biosysynthesis protein</fullName>
    </submittedName>
</protein>
<proteinExistence type="predicted"/>
<organism evidence="3 4">
    <name type="scientific">Pseudonocardia oceani</name>
    <dbReference type="NCBI Taxonomy" id="2792013"/>
    <lineage>
        <taxon>Bacteria</taxon>
        <taxon>Bacillati</taxon>
        <taxon>Actinomycetota</taxon>
        <taxon>Actinomycetes</taxon>
        <taxon>Pseudonocardiales</taxon>
        <taxon>Pseudonocardiaceae</taxon>
        <taxon>Pseudonocardia</taxon>
    </lineage>
</organism>
<accession>A0ABS6UJ97</accession>
<feature type="region of interest" description="Disordered" evidence="1">
    <location>
        <begin position="21"/>
        <end position="43"/>
    </location>
</feature>
<evidence type="ECO:0000259" key="2">
    <source>
        <dbReference type="PROSITE" id="PS51340"/>
    </source>
</evidence>
<reference evidence="3 4" key="1">
    <citation type="submission" date="2020-11" db="EMBL/GenBank/DDBJ databases">
        <title>Pseudonocardia abyssalis sp. nov. and Pseudonocardia oceani sp. nov., description and phylogenomic analysis of two novel actinomycetes isolated from the deep Southern Ocean.</title>
        <authorList>
            <person name="Parra J."/>
        </authorList>
    </citation>
    <scope>NUCLEOTIDE SEQUENCE [LARGE SCALE GENOMIC DNA]</scope>
    <source>
        <strain evidence="4">KRD185</strain>
    </source>
</reference>
<sequence>MEGTGHATAVEVVALLTSPLHSYEGRPADGPRPDPDGGGRDRIEIRAGHGAVGDRFAGHAAHREAALTVMAVEALEHVAAVLGLPEVPDPLLARRTVVLRGVDVDALARTRDRPGAVFTLDTGDGPVRLRSHRAANPCAWMDTVFGAGAFRALRGRGGVRCEPLSDGVLRLGPARLVVEPQH</sequence>
<feature type="compositionally biased region" description="Basic and acidic residues" evidence="1">
    <location>
        <begin position="23"/>
        <end position="43"/>
    </location>
</feature>
<keyword evidence="4" id="KW-1185">Reference proteome</keyword>
<dbReference type="RefSeq" id="WP_218593904.1">
    <property type="nucleotide sequence ID" value="NZ_JADQDE010000369.1"/>
</dbReference>
<name>A0ABS6UJ97_9PSEU</name>
<feature type="domain" description="MOSC" evidence="2">
    <location>
        <begin position="26"/>
        <end position="178"/>
    </location>
</feature>
<dbReference type="Proteomes" id="UP000694300">
    <property type="component" value="Unassembled WGS sequence"/>
</dbReference>
<comment type="caution">
    <text evidence="3">The sequence shown here is derived from an EMBL/GenBank/DDBJ whole genome shotgun (WGS) entry which is preliminary data.</text>
</comment>
<dbReference type="PROSITE" id="PS51340">
    <property type="entry name" value="MOSC"/>
    <property type="match status" value="1"/>
</dbReference>
<evidence type="ECO:0000313" key="4">
    <source>
        <dbReference type="Proteomes" id="UP000694300"/>
    </source>
</evidence>
<evidence type="ECO:0000256" key="1">
    <source>
        <dbReference type="SAM" id="MobiDB-lite"/>
    </source>
</evidence>
<gene>
    <name evidence="3" type="ORF">I4I82_32150</name>
</gene>